<reference evidence="2" key="1">
    <citation type="submission" date="2018-11" db="EMBL/GenBank/DDBJ databases">
        <authorList>
            <person name="Grassa J C."/>
        </authorList>
    </citation>
    <scope>NUCLEOTIDE SEQUENCE [LARGE SCALE GENOMIC DNA]</scope>
</reference>
<feature type="compositionally biased region" description="Low complexity" evidence="1">
    <location>
        <begin position="60"/>
        <end position="69"/>
    </location>
</feature>
<dbReference type="AlphaFoldDB" id="A0A803P9J9"/>
<evidence type="ECO:0000313" key="3">
    <source>
        <dbReference type="Proteomes" id="UP000596661"/>
    </source>
</evidence>
<reference evidence="2" key="2">
    <citation type="submission" date="2021-03" db="UniProtKB">
        <authorList>
            <consortium name="EnsemblPlants"/>
        </authorList>
    </citation>
    <scope>IDENTIFICATION</scope>
</reference>
<name>A0A803P9J9_CANSA</name>
<protein>
    <submittedName>
        <fullName evidence="2">Uncharacterized protein</fullName>
    </submittedName>
</protein>
<dbReference type="EMBL" id="UZAU01000261">
    <property type="status" value="NOT_ANNOTATED_CDS"/>
    <property type="molecule type" value="Genomic_DNA"/>
</dbReference>
<proteinExistence type="predicted"/>
<evidence type="ECO:0000256" key="1">
    <source>
        <dbReference type="SAM" id="MobiDB-lite"/>
    </source>
</evidence>
<accession>A0A803P9J9</accession>
<dbReference type="EnsemblPlants" id="evm.model.03.576">
    <property type="protein sequence ID" value="cds.evm.model.03.576"/>
    <property type="gene ID" value="evm.TU.03.576"/>
</dbReference>
<feature type="region of interest" description="Disordered" evidence="1">
    <location>
        <begin position="27"/>
        <end position="48"/>
    </location>
</feature>
<dbReference type="Proteomes" id="UP000596661">
    <property type="component" value="Chromosome 3"/>
</dbReference>
<evidence type="ECO:0000313" key="2">
    <source>
        <dbReference type="EnsemblPlants" id="cds.evm.model.03.576"/>
    </source>
</evidence>
<organism evidence="2 3">
    <name type="scientific">Cannabis sativa</name>
    <name type="common">Hemp</name>
    <name type="synonym">Marijuana</name>
    <dbReference type="NCBI Taxonomy" id="3483"/>
    <lineage>
        <taxon>Eukaryota</taxon>
        <taxon>Viridiplantae</taxon>
        <taxon>Streptophyta</taxon>
        <taxon>Embryophyta</taxon>
        <taxon>Tracheophyta</taxon>
        <taxon>Spermatophyta</taxon>
        <taxon>Magnoliopsida</taxon>
        <taxon>eudicotyledons</taxon>
        <taxon>Gunneridae</taxon>
        <taxon>Pentapetalae</taxon>
        <taxon>rosids</taxon>
        <taxon>fabids</taxon>
        <taxon>Rosales</taxon>
        <taxon>Cannabaceae</taxon>
        <taxon>Cannabis</taxon>
    </lineage>
</organism>
<feature type="region of interest" description="Disordered" evidence="1">
    <location>
        <begin position="60"/>
        <end position="97"/>
    </location>
</feature>
<sequence>MSWEERLGEDIRYVGFGGDVVHFDEESFRESGVDAPSKEPPTTTSQAIPTVAYPAASVAKPPAAPTATSQISPATESPIAPVATSHRGAFTSTKSSRLIKKPAHLQDYNCNNSISNSSSPYHQLPLLSQAIS</sequence>
<dbReference type="Gramene" id="evm.model.03.576">
    <property type="protein sequence ID" value="cds.evm.model.03.576"/>
    <property type="gene ID" value="evm.TU.03.576"/>
</dbReference>
<keyword evidence="3" id="KW-1185">Reference proteome</keyword>